<evidence type="ECO:0000256" key="2">
    <source>
        <dbReference type="ARBA" id="ARBA00022723"/>
    </source>
</evidence>
<evidence type="ECO:0000256" key="1">
    <source>
        <dbReference type="ARBA" id="ARBA00006787"/>
    </source>
</evidence>
<reference evidence="6" key="1">
    <citation type="submission" date="2021-07" db="EMBL/GenBank/DDBJ databases">
        <authorList>
            <person name="Fernandez M."/>
            <person name="Pereira P."/>
            <person name="Torres Tejerizo G.A."/>
            <person name="Gonzalez P."/>
            <person name="Agostini E."/>
        </authorList>
    </citation>
    <scope>NUCLEOTIDE SEQUENCE</scope>
    <source>
        <strain evidence="6">SFC 500-1A</strain>
    </source>
</reference>
<dbReference type="PANTHER" id="PTHR10543">
    <property type="entry name" value="BETA-CAROTENE DIOXYGENASE"/>
    <property type="match status" value="1"/>
</dbReference>
<dbReference type="EMBL" id="JAHWXT010000001">
    <property type="protein sequence ID" value="MCF0263300.1"/>
    <property type="molecule type" value="Genomic_DNA"/>
</dbReference>
<dbReference type="AlphaFoldDB" id="A0A8X8KE07"/>
<evidence type="ECO:0000313" key="7">
    <source>
        <dbReference type="Proteomes" id="UP000887320"/>
    </source>
</evidence>
<name>A0A8X8KE07_ACIGI</name>
<accession>A0A8X8KE07</accession>
<dbReference type="InterPro" id="IPR004294">
    <property type="entry name" value="Carotenoid_Oase"/>
</dbReference>
<proteinExistence type="inferred from homology"/>
<dbReference type="GO" id="GO:0016121">
    <property type="term" value="P:carotene catabolic process"/>
    <property type="evidence" value="ECO:0007669"/>
    <property type="project" value="TreeGrafter"/>
</dbReference>
<feature type="binding site" evidence="5">
    <location>
        <position position="308"/>
    </location>
    <ligand>
        <name>Fe cation</name>
        <dbReference type="ChEBI" id="CHEBI:24875"/>
        <note>catalytic</note>
    </ligand>
</feature>
<feature type="binding site" evidence="5">
    <location>
        <position position="480"/>
    </location>
    <ligand>
        <name>Fe cation</name>
        <dbReference type="ChEBI" id="CHEBI:24875"/>
        <note>catalytic</note>
    </ligand>
</feature>
<feature type="binding site" evidence="5">
    <location>
        <position position="194"/>
    </location>
    <ligand>
        <name>Fe cation</name>
        <dbReference type="ChEBI" id="CHEBI:24875"/>
        <note>catalytic</note>
    </ligand>
</feature>
<keyword evidence="2 5" id="KW-0479">Metal-binding</keyword>
<comment type="caution">
    <text evidence="6">The sequence shown here is derived from an EMBL/GenBank/DDBJ whole genome shotgun (WGS) entry which is preliminary data.</text>
</comment>
<feature type="binding site" evidence="5">
    <location>
        <position position="243"/>
    </location>
    <ligand>
        <name>Fe cation</name>
        <dbReference type="ChEBI" id="CHEBI:24875"/>
        <note>catalytic</note>
    </ligand>
</feature>
<dbReference type="PANTHER" id="PTHR10543:SF89">
    <property type="entry name" value="CAROTENOID 9,10(9',10')-CLEAVAGE DIOXYGENASE 1"/>
    <property type="match status" value="1"/>
</dbReference>
<dbReference type="Proteomes" id="UP000887320">
    <property type="component" value="Unassembled WGS sequence"/>
</dbReference>
<evidence type="ECO:0000256" key="4">
    <source>
        <dbReference type="ARBA" id="ARBA00023004"/>
    </source>
</evidence>
<comment type="similarity">
    <text evidence="1">Belongs to the carotenoid oxygenase family.</text>
</comment>
<dbReference type="Pfam" id="PF03055">
    <property type="entry name" value="RPE65"/>
    <property type="match status" value="1"/>
</dbReference>
<dbReference type="GO" id="GO:0046872">
    <property type="term" value="F:metal ion binding"/>
    <property type="evidence" value="ECO:0007669"/>
    <property type="project" value="UniProtKB-KW"/>
</dbReference>
<evidence type="ECO:0000256" key="5">
    <source>
        <dbReference type="PIRSR" id="PIRSR604294-1"/>
    </source>
</evidence>
<dbReference type="GO" id="GO:0010436">
    <property type="term" value="F:carotenoid dioxygenase activity"/>
    <property type="evidence" value="ECO:0007669"/>
    <property type="project" value="TreeGrafter"/>
</dbReference>
<protein>
    <submittedName>
        <fullName evidence="6">Carotenoid oxygenase family protein</fullName>
    </submittedName>
</protein>
<keyword evidence="4 5" id="KW-0408">Iron</keyword>
<comment type="cofactor">
    <cofactor evidence="5">
        <name>Fe(2+)</name>
        <dbReference type="ChEBI" id="CHEBI:29033"/>
    </cofactor>
    <text evidence="5">Binds 1 Fe(2+) ion per subunit.</text>
</comment>
<sequence length="510" mass="58630">MYRKTQLKLKHYPKMTAQKSFLNVLRQKLICMIGRFLRRHRRDKEVNLYHKKLYQPVEEIITTTLKISGIIPPHLNGLLLRIGSNPIKAEKPTLFEWYLGHGMIHALKLQAGKAICFKSSMLATDTVQQYKQQPAIGGFRRGAHDVVNTNIFKHAGKLWAVIEAGAFPICLDDELNAERYQLFNSDADLPFTAHPRKDIKTGHLHAISYDALDRKNAYYQVIDQHGDLIHVTQILLQHGPMIHDCLITQQEVLVFDFPLTFSMTRLLRGASVPYQWNKQHQARIGILPKYANAEQIQWIELEPCFVFHAANAFRDHENRIILDVLVHQDDFEHSQHSAYELQHAQLERWRIDLSSQTLHRAVLDSRIQEFPKIDARFTGVPYRYLYTLGFAETALFNCLYIHDLEMQTSVSYDFGIQWAIGEVTFVAEHEHSAEGHGYLMAYLHHVEGEAAKAVILKVNGLEIQPQAEIDLGIHIPLGFHCNWVETHTNVDFNQNDKVGANLNKRVSTSG</sequence>
<evidence type="ECO:0000256" key="3">
    <source>
        <dbReference type="ARBA" id="ARBA00023002"/>
    </source>
</evidence>
<dbReference type="RefSeq" id="WP_234622581.1">
    <property type="nucleotide sequence ID" value="NZ_JAHWXT010000001.1"/>
</dbReference>
<gene>
    <name evidence="6" type="ORF">KW868_02255</name>
</gene>
<keyword evidence="3" id="KW-0560">Oxidoreductase</keyword>
<evidence type="ECO:0000313" key="6">
    <source>
        <dbReference type="EMBL" id="MCF0263300.1"/>
    </source>
</evidence>
<organism evidence="6 7">
    <name type="scientific">Acinetobacter guillouiae</name>
    <name type="common">Acinetobacter genomosp. 11</name>
    <dbReference type="NCBI Taxonomy" id="106649"/>
    <lineage>
        <taxon>Bacteria</taxon>
        <taxon>Pseudomonadati</taxon>
        <taxon>Pseudomonadota</taxon>
        <taxon>Gammaproteobacteria</taxon>
        <taxon>Moraxellales</taxon>
        <taxon>Moraxellaceae</taxon>
        <taxon>Acinetobacter</taxon>
    </lineage>
</organism>